<dbReference type="InterPro" id="IPR052998">
    <property type="entry name" value="Hetero-Diels-Alderase-like"/>
</dbReference>
<dbReference type="EMBL" id="VFLP01000030">
    <property type="protein sequence ID" value="TRX93254.1"/>
    <property type="molecule type" value="Genomic_DNA"/>
</dbReference>
<reference evidence="2" key="1">
    <citation type="submission" date="2019-06" db="EMBL/GenBank/DDBJ databases">
        <title>Draft genome sequence of the griseofulvin-producing fungus Xylaria cubensis strain G536.</title>
        <authorList>
            <person name="Mead M.E."/>
            <person name="Raja H.A."/>
            <person name="Steenwyk J.L."/>
            <person name="Knowles S.L."/>
            <person name="Oberlies N.H."/>
            <person name="Rokas A."/>
        </authorList>
    </citation>
    <scope>NUCLEOTIDE SEQUENCE [LARGE SCALE GENOMIC DNA]</scope>
    <source>
        <strain evidence="2">G536</strain>
    </source>
</reference>
<gene>
    <name evidence="1" type="ORF">FHL15_005833</name>
</gene>
<organism evidence="1 2">
    <name type="scientific">Xylaria flabelliformis</name>
    <dbReference type="NCBI Taxonomy" id="2512241"/>
    <lineage>
        <taxon>Eukaryota</taxon>
        <taxon>Fungi</taxon>
        <taxon>Dikarya</taxon>
        <taxon>Ascomycota</taxon>
        <taxon>Pezizomycotina</taxon>
        <taxon>Sordariomycetes</taxon>
        <taxon>Xylariomycetidae</taxon>
        <taxon>Xylariales</taxon>
        <taxon>Xylariaceae</taxon>
        <taxon>Xylaria</taxon>
    </lineage>
</organism>
<dbReference type="PANTHER" id="PTHR42060">
    <property type="entry name" value="NHL REPEAT-CONTAINING PROTEIN-RELATED"/>
    <property type="match status" value="1"/>
</dbReference>
<keyword evidence="2" id="KW-1185">Reference proteome</keyword>
<dbReference type="AlphaFoldDB" id="A0A553HZ77"/>
<protein>
    <recommendedName>
        <fullName evidence="3">SMP-30/Gluconolactonase/LRE-like region domain-containing protein</fullName>
    </recommendedName>
</protein>
<evidence type="ECO:0000313" key="1">
    <source>
        <dbReference type="EMBL" id="TRX93254.1"/>
    </source>
</evidence>
<dbReference type="OrthoDB" id="9977941at2759"/>
<dbReference type="Proteomes" id="UP000319160">
    <property type="component" value="Unassembled WGS sequence"/>
</dbReference>
<proteinExistence type="predicted"/>
<accession>A0A553HZ77</accession>
<sequence>MSSQAAPQTSQLFQFTYPTGVENLFALPNGCLLLGTSAGADLWYIDPEALYPSAQNVITLPGSTALNGFAALGDGLYAVIGGAPPQSSSEDPMQVHVIRVDTEGDVNVTVDHTVAVPGTRSMDGTAALPKHPRTILTADAIGGRILRVNTDDHSVSVAFKHAALEPTDGENAKGVNGLEIRDDYLYFTNSAQKTFGRFRIDENGTNTGDVEILACLDGMPDSVSYGDFGFDSAGNAFVAVRPSSVHKITPEGAQSIFAGGVNSTLLEPTSVVVSNDGKSIYISTAGIDSGYPVTGGQVVKVQLEELRAS</sequence>
<evidence type="ECO:0008006" key="3">
    <source>
        <dbReference type="Google" id="ProtNLM"/>
    </source>
</evidence>
<dbReference type="STRING" id="2512241.A0A553HZ77"/>
<dbReference type="InterPro" id="IPR011042">
    <property type="entry name" value="6-blade_b-propeller_TolB-like"/>
</dbReference>
<name>A0A553HZ77_9PEZI</name>
<dbReference type="Gene3D" id="2.120.10.30">
    <property type="entry name" value="TolB, C-terminal domain"/>
    <property type="match status" value="1"/>
</dbReference>
<dbReference type="SUPFAM" id="SSF63829">
    <property type="entry name" value="Calcium-dependent phosphotriesterase"/>
    <property type="match status" value="1"/>
</dbReference>
<comment type="caution">
    <text evidence="1">The sequence shown here is derived from an EMBL/GenBank/DDBJ whole genome shotgun (WGS) entry which is preliminary data.</text>
</comment>
<evidence type="ECO:0000313" key="2">
    <source>
        <dbReference type="Proteomes" id="UP000319160"/>
    </source>
</evidence>
<dbReference type="PANTHER" id="PTHR42060:SF1">
    <property type="entry name" value="NHL REPEAT-CONTAINING PROTEIN"/>
    <property type="match status" value="1"/>
</dbReference>